<protein>
    <submittedName>
        <fullName evidence="1">Uncharacterized protein</fullName>
    </submittedName>
</protein>
<gene>
    <name evidence="1" type="ORF">BDV96DRAFT_639919</name>
</gene>
<organism evidence="1 2">
    <name type="scientific">Lophiotrema nucula</name>
    <dbReference type="NCBI Taxonomy" id="690887"/>
    <lineage>
        <taxon>Eukaryota</taxon>
        <taxon>Fungi</taxon>
        <taxon>Dikarya</taxon>
        <taxon>Ascomycota</taxon>
        <taxon>Pezizomycotina</taxon>
        <taxon>Dothideomycetes</taxon>
        <taxon>Pleosporomycetidae</taxon>
        <taxon>Pleosporales</taxon>
        <taxon>Lophiotremataceae</taxon>
        <taxon>Lophiotrema</taxon>
    </lineage>
</organism>
<evidence type="ECO:0000313" key="1">
    <source>
        <dbReference type="EMBL" id="KAF2121835.1"/>
    </source>
</evidence>
<proteinExistence type="predicted"/>
<dbReference type="EMBL" id="ML977311">
    <property type="protein sequence ID" value="KAF2121835.1"/>
    <property type="molecule type" value="Genomic_DNA"/>
</dbReference>
<dbReference type="Proteomes" id="UP000799770">
    <property type="component" value="Unassembled WGS sequence"/>
</dbReference>
<reference evidence="1" key="1">
    <citation type="journal article" date="2020" name="Stud. Mycol.">
        <title>101 Dothideomycetes genomes: a test case for predicting lifestyles and emergence of pathogens.</title>
        <authorList>
            <person name="Haridas S."/>
            <person name="Albert R."/>
            <person name="Binder M."/>
            <person name="Bloem J."/>
            <person name="Labutti K."/>
            <person name="Salamov A."/>
            <person name="Andreopoulos B."/>
            <person name="Baker S."/>
            <person name="Barry K."/>
            <person name="Bills G."/>
            <person name="Bluhm B."/>
            <person name="Cannon C."/>
            <person name="Castanera R."/>
            <person name="Culley D."/>
            <person name="Daum C."/>
            <person name="Ezra D."/>
            <person name="Gonzalez J."/>
            <person name="Henrissat B."/>
            <person name="Kuo A."/>
            <person name="Liang C."/>
            <person name="Lipzen A."/>
            <person name="Lutzoni F."/>
            <person name="Magnuson J."/>
            <person name="Mondo S."/>
            <person name="Nolan M."/>
            <person name="Ohm R."/>
            <person name="Pangilinan J."/>
            <person name="Park H.-J."/>
            <person name="Ramirez L."/>
            <person name="Alfaro M."/>
            <person name="Sun H."/>
            <person name="Tritt A."/>
            <person name="Yoshinaga Y."/>
            <person name="Zwiers L.-H."/>
            <person name="Turgeon B."/>
            <person name="Goodwin S."/>
            <person name="Spatafora J."/>
            <person name="Crous P."/>
            <person name="Grigoriev I."/>
        </authorList>
    </citation>
    <scope>NUCLEOTIDE SEQUENCE</scope>
    <source>
        <strain evidence="1">CBS 627.86</strain>
    </source>
</reference>
<name>A0A6A5ZRV0_9PLEO</name>
<sequence length="193" mass="21874">MEDKRDWEPYVLCISYVAWNKSVEEARKGRKNCGCSGGKDNGIRIILDESTVGHPRIMYTDKNTGQEKEIQNGKLRGQFQQAMDNGSSLHITKGFLSGLRVHFGYVDYELKDGGTIMRQRRKFQYETVLDFAFGIADIQYGCTKWLQPHTDRIAFAALHGSREMRGIVGDVLINNELFGGQDPEYGTQKTVVV</sequence>
<keyword evidence="2" id="KW-1185">Reference proteome</keyword>
<dbReference type="AlphaFoldDB" id="A0A6A5ZRV0"/>
<evidence type="ECO:0000313" key="2">
    <source>
        <dbReference type="Proteomes" id="UP000799770"/>
    </source>
</evidence>
<accession>A0A6A5ZRV0</accession>